<organism evidence="2 3">
    <name type="scientific">Nocardioides anomalus</name>
    <dbReference type="NCBI Taxonomy" id="2712223"/>
    <lineage>
        <taxon>Bacteria</taxon>
        <taxon>Bacillati</taxon>
        <taxon>Actinomycetota</taxon>
        <taxon>Actinomycetes</taxon>
        <taxon>Propionibacteriales</taxon>
        <taxon>Nocardioidaceae</taxon>
        <taxon>Nocardioides</taxon>
    </lineage>
</organism>
<dbReference type="RefSeq" id="WP_165229151.1">
    <property type="nucleotide sequence ID" value="NZ_CP049257.1"/>
</dbReference>
<keyword evidence="1" id="KW-0812">Transmembrane</keyword>
<name>A0A6G6WAF0_9ACTN</name>
<keyword evidence="3" id="KW-1185">Reference proteome</keyword>
<evidence type="ECO:0000313" key="2">
    <source>
        <dbReference type="EMBL" id="QIG42137.1"/>
    </source>
</evidence>
<protein>
    <submittedName>
        <fullName evidence="2">Uncharacterized protein</fullName>
    </submittedName>
</protein>
<gene>
    <name evidence="2" type="ORF">G5V58_04565</name>
</gene>
<reference evidence="2 3" key="1">
    <citation type="submission" date="2020-02" db="EMBL/GenBank/DDBJ databases">
        <title>Full genome sequence of Nocardioides sp. R-3366.</title>
        <authorList>
            <person name="Im W.-T."/>
        </authorList>
    </citation>
    <scope>NUCLEOTIDE SEQUENCE [LARGE SCALE GENOMIC DNA]</scope>
    <source>
        <strain evidence="2 3">R-3366</strain>
    </source>
</reference>
<dbReference type="AlphaFoldDB" id="A0A6G6WAF0"/>
<evidence type="ECO:0000256" key="1">
    <source>
        <dbReference type="SAM" id="Phobius"/>
    </source>
</evidence>
<keyword evidence="1" id="KW-1133">Transmembrane helix</keyword>
<dbReference type="Proteomes" id="UP000502996">
    <property type="component" value="Chromosome"/>
</dbReference>
<proteinExistence type="predicted"/>
<sequence>MLYDLSGVLPFFVVIALLAVAGAVASLTVLGREVTHHHRVRVARHQSIPTYYRRLVLAH</sequence>
<feature type="transmembrane region" description="Helical" evidence="1">
    <location>
        <begin position="12"/>
        <end position="31"/>
    </location>
</feature>
<evidence type="ECO:0000313" key="3">
    <source>
        <dbReference type="Proteomes" id="UP000502996"/>
    </source>
</evidence>
<accession>A0A6G6WAF0</accession>
<keyword evidence="1" id="KW-0472">Membrane</keyword>
<dbReference type="KEGG" id="nano:G5V58_04565"/>
<dbReference type="EMBL" id="CP049257">
    <property type="protein sequence ID" value="QIG42137.1"/>
    <property type="molecule type" value="Genomic_DNA"/>
</dbReference>